<name>A0A9P6Q2S0_9FUNG</name>
<dbReference type="EMBL" id="JAAAJB010000287">
    <property type="protein sequence ID" value="KAG0259357.1"/>
    <property type="molecule type" value="Genomic_DNA"/>
</dbReference>
<dbReference type="Proteomes" id="UP000807716">
    <property type="component" value="Unassembled WGS sequence"/>
</dbReference>
<protein>
    <recommendedName>
        <fullName evidence="5">Extracellular membrane protein CFEM domain-containing protein</fullName>
    </recommendedName>
</protein>
<dbReference type="OrthoDB" id="2433598at2759"/>
<evidence type="ECO:0000256" key="1">
    <source>
        <dbReference type="SAM" id="MobiDB-lite"/>
    </source>
</evidence>
<organism evidence="3 4">
    <name type="scientific">Actinomortierella ambigua</name>
    <dbReference type="NCBI Taxonomy" id="1343610"/>
    <lineage>
        <taxon>Eukaryota</taxon>
        <taxon>Fungi</taxon>
        <taxon>Fungi incertae sedis</taxon>
        <taxon>Mucoromycota</taxon>
        <taxon>Mortierellomycotina</taxon>
        <taxon>Mortierellomycetes</taxon>
        <taxon>Mortierellales</taxon>
        <taxon>Mortierellaceae</taxon>
        <taxon>Actinomortierella</taxon>
    </lineage>
</organism>
<reference evidence="3" key="1">
    <citation type="journal article" date="2020" name="Fungal Divers.">
        <title>Resolving the Mortierellaceae phylogeny through synthesis of multi-gene phylogenetics and phylogenomics.</title>
        <authorList>
            <person name="Vandepol N."/>
            <person name="Liber J."/>
            <person name="Desiro A."/>
            <person name="Na H."/>
            <person name="Kennedy M."/>
            <person name="Barry K."/>
            <person name="Grigoriev I.V."/>
            <person name="Miller A.N."/>
            <person name="O'Donnell K."/>
            <person name="Stajich J.E."/>
            <person name="Bonito G."/>
        </authorList>
    </citation>
    <scope>NUCLEOTIDE SEQUENCE</scope>
    <source>
        <strain evidence="3">BC1065</strain>
    </source>
</reference>
<proteinExistence type="predicted"/>
<feature type="region of interest" description="Disordered" evidence="1">
    <location>
        <begin position="110"/>
        <end position="143"/>
    </location>
</feature>
<dbReference type="AlphaFoldDB" id="A0A9P6Q2S0"/>
<accession>A0A9P6Q2S0</accession>
<evidence type="ECO:0008006" key="5">
    <source>
        <dbReference type="Google" id="ProtNLM"/>
    </source>
</evidence>
<sequence length="166" mass="17116">MKLSFLAITTLATVALAQDNSTNPTNPTMECPTCLQTQLQSSTGCVGVNITLQFLDPNENPGIAKCLCANMDGAFMDPCKAETICGADIEAFKSSFKSNLEQVGLRCNGSSPTFVPPPPDPVAPSSTNAGGAKPTERPPSASSQLLTSSMAAGFVALVVGTAVQFL</sequence>
<evidence type="ECO:0000313" key="3">
    <source>
        <dbReference type="EMBL" id="KAG0259357.1"/>
    </source>
</evidence>
<gene>
    <name evidence="3" type="ORF">DFQ27_004099</name>
</gene>
<feature type="signal peptide" evidence="2">
    <location>
        <begin position="1"/>
        <end position="17"/>
    </location>
</feature>
<evidence type="ECO:0000313" key="4">
    <source>
        <dbReference type="Proteomes" id="UP000807716"/>
    </source>
</evidence>
<keyword evidence="4" id="KW-1185">Reference proteome</keyword>
<feature type="chain" id="PRO_5040208451" description="Extracellular membrane protein CFEM domain-containing protein" evidence="2">
    <location>
        <begin position="18"/>
        <end position="166"/>
    </location>
</feature>
<keyword evidence="2" id="KW-0732">Signal</keyword>
<comment type="caution">
    <text evidence="3">The sequence shown here is derived from an EMBL/GenBank/DDBJ whole genome shotgun (WGS) entry which is preliminary data.</text>
</comment>
<evidence type="ECO:0000256" key="2">
    <source>
        <dbReference type="SAM" id="SignalP"/>
    </source>
</evidence>